<evidence type="ECO:0000256" key="1">
    <source>
        <dbReference type="SAM" id="SignalP"/>
    </source>
</evidence>
<dbReference type="RefSeq" id="WP_405275977.1">
    <property type="nucleotide sequence ID" value="NZ_CP144380.1"/>
</dbReference>
<keyword evidence="3" id="KW-1185">Reference proteome</keyword>
<gene>
    <name evidence="2" type="ORF">WI372_10040</name>
</gene>
<accession>A0ABU9E9A3</accession>
<evidence type="ECO:0008006" key="4">
    <source>
        <dbReference type="Google" id="ProtNLM"/>
    </source>
</evidence>
<dbReference type="EMBL" id="JBBHLI010000005">
    <property type="protein sequence ID" value="MEK9501314.1"/>
    <property type="molecule type" value="Genomic_DNA"/>
</dbReference>
<organism evidence="2 3">
    <name type="scientific">Gaopeijia maritima</name>
    <dbReference type="NCBI Taxonomy" id="3119007"/>
    <lineage>
        <taxon>Bacteria</taxon>
        <taxon>Pseudomonadati</taxon>
        <taxon>Gemmatimonadota</taxon>
        <taxon>Longimicrobiia</taxon>
        <taxon>Gaopeijiales</taxon>
        <taxon>Gaopeijiaceae</taxon>
        <taxon>Gaopeijia</taxon>
    </lineage>
</organism>
<dbReference type="Proteomes" id="UP001484239">
    <property type="component" value="Unassembled WGS sequence"/>
</dbReference>
<evidence type="ECO:0000313" key="3">
    <source>
        <dbReference type="Proteomes" id="UP001484239"/>
    </source>
</evidence>
<name>A0ABU9E9A3_9BACT</name>
<sequence>MMPLPLSMISRRSGVATAVIGLLLATASTAVAQAPRDFHSGIETGIGFSGVLPDAMAGVGAWRLFPGLGFGVFVDAQITPTDIRGESTYCPARVSPPNTPVCTVGAVEDDSGLALNYRHPILDGDEFLILNAGGVLPLTAEFALMLGAGMARHHAYREFTEIPTELEEFQVSPTGAYFAPFTARPEWTLQGVAGMLFRAGDHFVARFGYSTATSGLGVGLYVAF</sequence>
<keyword evidence="1" id="KW-0732">Signal</keyword>
<feature type="chain" id="PRO_5046748905" description="Outer membrane protein beta-barrel domain-containing protein" evidence="1">
    <location>
        <begin position="33"/>
        <end position="224"/>
    </location>
</feature>
<comment type="caution">
    <text evidence="2">The sequence shown here is derived from an EMBL/GenBank/DDBJ whole genome shotgun (WGS) entry which is preliminary data.</text>
</comment>
<evidence type="ECO:0000313" key="2">
    <source>
        <dbReference type="EMBL" id="MEK9501314.1"/>
    </source>
</evidence>
<proteinExistence type="predicted"/>
<protein>
    <recommendedName>
        <fullName evidence="4">Outer membrane protein beta-barrel domain-containing protein</fullName>
    </recommendedName>
</protein>
<reference evidence="2 3" key="1">
    <citation type="submission" date="2024-02" db="EMBL/GenBank/DDBJ databases">
        <title>A novel Gemmatimonadota bacterium.</title>
        <authorList>
            <person name="Du Z.-J."/>
            <person name="Ye Y.-Q."/>
        </authorList>
    </citation>
    <scope>NUCLEOTIDE SEQUENCE [LARGE SCALE GENOMIC DNA]</scope>
    <source>
        <strain evidence="2 3">DH-20</strain>
    </source>
</reference>
<feature type="signal peptide" evidence="1">
    <location>
        <begin position="1"/>
        <end position="32"/>
    </location>
</feature>